<gene>
    <name evidence="1" type="ORF">METZ01_LOCUS425396</name>
</gene>
<accession>A0A382XN26</accession>
<dbReference type="EMBL" id="UINC01169149">
    <property type="protein sequence ID" value="SVD72542.1"/>
    <property type="molecule type" value="Genomic_DNA"/>
</dbReference>
<name>A0A382XN26_9ZZZZ</name>
<sequence length="164" mass="18610">MKHLGVFLCLLFVNHIAQAGTTLSPEQEATYKKSLDQPAVNIIREYIDDCLANEPKIGYPCKLTEDSEEGRSIQEQGIDKIRGRFMVLRTAPFNSEGDLTVRGDLVMVIFDSPPHWMFTVTVVYQGEDRNPVVWGFSSVEMTAEKRQQLAGNLSVYFKDESFTR</sequence>
<evidence type="ECO:0000313" key="1">
    <source>
        <dbReference type="EMBL" id="SVD72542.1"/>
    </source>
</evidence>
<dbReference type="AlphaFoldDB" id="A0A382XN26"/>
<organism evidence="1">
    <name type="scientific">marine metagenome</name>
    <dbReference type="NCBI Taxonomy" id="408172"/>
    <lineage>
        <taxon>unclassified sequences</taxon>
        <taxon>metagenomes</taxon>
        <taxon>ecological metagenomes</taxon>
    </lineage>
</organism>
<protein>
    <submittedName>
        <fullName evidence="1">Uncharacterized protein</fullName>
    </submittedName>
</protein>
<proteinExistence type="predicted"/>
<reference evidence="1" key="1">
    <citation type="submission" date="2018-05" db="EMBL/GenBank/DDBJ databases">
        <authorList>
            <person name="Lanie J.A."/>
            <person name="Ng W.-L."/>
            <person name="Kazmierczak K.M."/>
            <person name="Andrzejewski T.M."/>
            <person name="Davidsen T.M."/>
            <person name="Wayne K.J."/>
            <person name="Tettelin H."/>
            <person name="Glass J.I."/>
            <person name="Rusch D."/>
            <person name="Podicherti R."/>
            <person name="Tsui H.-C.T."/>
            <person name="Winkler M.E."/>
        </authorList>
    </citation>
    <scope>NUCLEOTIDE SEQUENCE</scope>
</reference>